<evidence type="ECO:0000313" key="3">
    <source>
        <dbReference type="EnsemblPlants" id="Pp3c19_1780V3.1"/>
    </source>
</evidence>
<reference evidence="2 4" key="1">
    <citation type="journal article" date="2008" name="Science">
        <title>The Physcomitrella genome reveals evolutionary insights into the conquest of land by plants.</title>
        <authorList>
            <person name="Rensing S."/>
            <person name="Lang D."/>
            <person name="Zimmer A."/>
            <person name="Terry A."/>
            <person name="Salamov A."/>
            <person name="Shapiro H."/>
            <person name="Nishiyama T."/>
            <person name="Perroud P.-F."/>
            <person name="Lindquist E."/>
            <person name="Kamisugi Y."/>
            <person name="Tanahashi T."/>
            <person name="Sakakibara K."/>
            <person name="Fujita T."/>
            <person name="Oishi K."/>
            <person name="Shin-I T."/>
            <person name="Kuroki Y."/>
            <person name="Toyoda A."/>
            <person name="Suzuki Y."/>
            <person name="Hashimoto A."/>
            <person name="Yamaguchi K."/>
            <person name="Sugano A."/>
            <person name="Kohara Y."/>
            <person name="Fujiyama A."/>
            <person name="Anterola A."/>
            <person name="Aoki S."/>
            <person name="Ashton N."/>
            <person name="Barbazuk W.B."/>
            <person name="Barker E."/>
            <person name="Bennetzen J."/>
            <person name="Bezanilla M."/>
            <person name="Blankenship R."/>
            <person name="Cho S.H."/>
            <person name="Dutcher S."/>
            <person name="Estelle M."/>
            <person name="Fawcett J.A."/>
            <person name="Gundlach H."/>
            <person name="Hanada K."/>
            <person name="Heyl A."/>
            <person name="Hicks K.A."/>
            <person name="Hugh J."/>
            <person name="Lohr M."/>
            <person name="Mayer K."/>
            <person name="Melkozernov A."/>
            <person name="Murata T."/>
            <person name="Nelson D."/>
            <person name="Pils B."/>
            <person name="Prigge M."/>
            <person name="Reiss B."/>
            <person name="Renner T."/>
            <person name="Rombauts S."/>
            <person name="Rushton P."/>
            <person name="Sanderfoot A."/>
            <person name="Schween G."/>
            <person name="Shiu S.-H."/>
            <person name="Stueber K."/>
            <person name="Theodoulou F.L."/>
            <person name="Tu H."/>
            <person name="Van de Peer Y."/>
            <person name="Verrier P.J."/>
            <person name="Waters E."/>
            <person name="Wood A."/>
            <person name="Yang L."/>
            <person name="Cove D."/>
            <person name="Cuming A."/>
            <person name="Hasebe M."/>
            <person name="Lucas S."/>
            <person name="Mishler D.B."/>
            <person name="Reski R."/>
            <person name="Grigoriev I."/>
            <person name="Quatrano R.S."/>
            <person name="Boore J.L."/>
        </authorList>
    </citation>
    <scope>NUCLEOTIDE SEQUENCE [LARGE SCALE GENOMIC DNA]</scope>
    <source>
        <strain evidence="3 4">cv. Gransden 2004</strain>
    </source>
</reference>
<dbReference type="Proteomes" id="UP000006727">
    <property type="component" value="Chromosome 19"/>
</dbReference>
<proteinExistence type="predicted"/>
<dbReference type="AlphaFoldDB" id="A0A2K1IWU2"/>
<evidence type="ECO:0000313" key="2">
    <source>
        <dbReference type="EMBL" id="PNR33741.1"/>
    </source>
</evidence>
<dbReference type="GeneID" id="112272832"/>
<evidence type="ECO:0008006" key="5">
    <source>
        <dbReference type="Google" id="ProtNLM"/>
    </source>
</evidence>
<dbReference type="EnsemblPlants" id="Pp3c19_1780V3.2">
    <property type="protein sequence ID" value="Pp3c19_1780V3.2"/>
    <property type="gene ID" value="Pp3c19_1780"/>
</dbReference>
<dbReference type="OrthoDB" id="521730at2759"/>
<dbReference type="EMBL" id="ABEU02000019">
    <property type="protein sequence ID" value="PNR33741.1"/>
    <property type="molecule type" value="Genomic_DNA"/>
</dbReference>
<keyword evidence="1" id="KW-0812">Transmembrane</keyword>
<dbReference type="Gramene" id="Pp3c19_1780V3.2">
    <property type="protein sequence ID" value="Pp3c19_1780V3.2"/>
    <property type="gene ID" value="Pp3c19_1780"/>
</dbReference>
<sequence>MASSATASAVRRLVSKVATTAPTSAATSGTRQFHATGAKRYSNDYIHADHMYDITAMKNRKLKMAVGTFGALAIGIVVPIWAVQFQMKKQGGGL</sequence>
<keyword evidence="1" id="KW-0472">Membrane</keyword>
<dbReference type="EnsemblPlants" id="Pp3c19_1780V3.1">
    <property type="protein sequence ID" value="Pp3c19_1780V3.1"/>
    <property type="gene ID" value="Pp3c19_1780"/>
</dbReference>
<evidence type="ECO:0000256" key="1">
    <source>
        <dbReference type="SAM" id="Phobius"/>
    </source>
</evidence>
<protein>
    <recommendedName>
        <fullName evidence="5">SLL1 protein</fullName>
    </recommendedName>
</protein>
<dbReference type="PaxDb" id="3218-PP1S545_12V6.1"/>
<keyword evidence="4" id="KW-1185">Reference proteome</keyword>
<gene>
    <name evidence="3" type="primary">LOC112272832</name>
    <name evidence="2" type="ORF">PHYPA_023557</name>
</gene>
<dbReference type="PANTHER" id="PTHR36003:SF5">
    <property type="entry name" value="TONB-DEPENDENT HEME RECEPTOR A"/>
    <property type="match status" value="1"/>
</dbReference>
<accession>A0A2K1IWU2</accession>
<dbReference type="Gramene" id="Pp3c19_1780V3.1">
    <property type="protein sequence ID" value="Pp3c19_1780V3.1"/>
    <property type="gene ID" value="Pp3c19_1780"/>
</dbReference>
<dbReference type="RefSeq" id="XP_024356743.1">
    <property type="nucleotide sequence ID" value="XM_024500975.2"/>
</dbReference>
<organism evidence="2">
    <name type="scientific">Physcomitrium patens</name>
    <name type="common">Spreading-leaved earth moss</name>
    <name type="synonym">Physcomitrella patens</name>
    <dbReference type="NCBI Taxonomy" id="3218"/>
    <lineage>
        <taxon>Eukaryota</taxon>
        <taxon>Viridiplantae</taxon>
        <taxon>Streptophyta</taxon>
        <taxon>Embryophyta</taxon>
        <taxon>Bryophyta</taxon>
        <taxon>Bryophytina</taxon>
        <taxon>Bryopsida</taxon>
        <taxon>Funariidae</taxon>
        <taxon>Funariales</taxon>
        <taxon>Funariaceae</taxon>
        <taxon>Physcomitrium</taxon>
    </lineage>
</organism>
<dbReference type="PANTHER" id="PTHR36003">
    <property type="entry name" value="TONB-DEPENDENT HEME RECEPTOR A"/>
    <property type="match status" value="1"/>
</dbReference>
<reference evidence="3" key="3">
    <citation type="submission" date="2020-12" db="UniProtKB">
        <authorList>
            <consortium name="EnsemblPlants"/>
        </authorList>
    </citation>
    <scope>IDENTIFICATION</scope>
</reference>
<keyword evidence="1" id="KW-1133">Transmembrane helix</keyword>
<feature type="transmembrane region" description="Helical" evidence="1">
    <location>
        <begin position="64"/>
        <end position="84"/>
    </location>
</feature>
<name>A0A2K1IWU2_PHYPA</name>
<dbReference type="STRING" id="3218.A0A2K1IWU2"/>
<evidence type="ECO:0000313" key="4">
    <source>
        <dbReference type="Proteomes" id="UP000006727"/>
    </source>
</evidence>
<reference evidence="2 4" key="2">
    <citation type="journal article" date="2018" name="Plant J.">
        <title>The Physcomitrella patens chromosome-scale assembly reveals moss genome structure and evolution.</title>
        <authorList>
            <person name="Lang D."/>
            <person name="Ullrich K.K."/>
            <person name="Murat F."/>
            <person name="Fuchs J."/>
            <person name="Jenkins J."/>
            <person name="Haas F.B."/>
            <person name="Piednoel M."/>
            <person name="Gundlach H."/>
            <person name="Van Bel M."/>
            <person name="Meyberg R."/>
            <person name="Vives C."/>
            <person name="Morata J."/>
            <person name="Symeonidi A."/>
            <person name="Hiss M."/>
            <person name="Muchero W."/>
            <person name="Kamisugi Y."/>
            <person name="Saleh O."/>
            <person name="Blanc G."/>
            <person name="Decker E.L."/>
            <person name="van Gessel N."/>
            <person name="Grimwood J."/>
            <person name="Hayes R.D."/>
            <person name="Graham S.W."/>
            <person name="Gunter L.E."/>
            <person name="McDaniel S.F."/>
            <person name="Hoernstein S.N.W."/>
            <person name="Larsson A."/>
            <person name="Li F.W."/>
            <person name="Perroud P.F."/>
            <person name="Phillips J."/>
            <person name="Ranjan P."/>
            <person name="Rokshar D.S."/>
            <person name="Rothfels C.J."/>
            <person name="Schneider L."/>
            <person name="Shu S."/>
            <person name="Stevenson D.W."/>
            <person name="Thummler F."/>
            <person name="Tillich M."/>
            <person name="Villarreal Aguilar J.C."/>
            <person name="Widiez T."/>
            <person name="Wong G.K."/>
            <person name="Wymore A."/>
            <person name="Zhang Y."/>
            <person name="Zimmer A.D."/>
            <person name="Quatrano R.S."/>
            <person name="Mayer K.F.X."/>
            <person name="Goodstein D."/>
            <person name="Casacuberta J.M."/>
            <person name="Vandepoele K."/>
            <person name="Reski R."/>
            <person name="Cuming A.C."/>
            <person name="Tuskan G.A."/>
            <person name="Maumus F."/>
            <person name="Salse J."/>
            <person name="Schmutz J."/>
            <person name="Rensing S.A."/>
        </authorList>
    </citation>
    <scope>NUCLEOTIDE SEQUENCE [LARGE SCALE GENOMIC DNA]</scope>
    <source>
        <strain evidence="3 4">cv. Gransden 2004</strain>
    </source>
</reference>